<evidence type="ECO:0000313" key="8">
    <source>
        <dbReference type="EMBL" id="GEA50488.1"/>
    </source>
</evidence>
<dbReference type="PANTHER" id="PTHR30189:SF1">
    <property type="entry name" value="LPS-ASSEMBLY PROTEIN LPTD"/>
    <property type="match status" value="1"/>
</dbReference>
<dbReference type="GO" id="GO:0043165">
    <property type="term" value="P:Gram-negative-bacterium-type cell outer membrane assembly"/>
    <property type="evidence" value="ECO:0007669"/>
    <property type="project" value="UniProtKB-UniRule"/>
</dbReference>
<feature type="domain" description="LptD C-terminal" evidence="7">
    <location>
        <begin position="340"/>
        <end position="728"/>
    </location>
</feature>
<feature type="compositionally biased region" description="Polar residues" evidence="5">
    <location>
        <begin position="27"/>
        <end position="59"/>
    </location>
</feature>
<evidence type="ECO:0000313" key="9">
    <source>
        <dbReference type="Proteomes" id="UP000318717"/>
    </source>
</evidence>
<dbReference type="AlphaFoldDB" id="A0A4Y3HTV4"/>
<dbReference type="InterPro" id="IPR020889">
    <property type="entry name" value="LipoPS_assembly_LptD"/>
</dbReference>
<dbReference type="EMBL" id="BJLF01000005">
    <property type="protein sequence ID" value="GEA50488.1"/>
    <property type="molecule type" value="Genomic_DNA"/>
</dbReference>
<dbReference type="Pfam" id="PF03968">
    <property type="entry name" value="LptD_N"/>
    <property type="match status" value="1"/>
</dbReference>
<dbReference type="OrthoDB" id="9760225at2"/>
<accession>A0A4Y3HTV4</accession>
<comment type="function">
    <text evidence="4">Together with LptE, is involved in the assembly of lipopolysaccharide (LPS) at the surface of the outer membrane.</text>
</comment>
<feature type="signal peptide" evidence="4">
    <location>
        <begin position="1"/>
        <end position="24"/>
    </location>
</feature>
<dbReference type="Gene3D" id="2.60.450.10">
    <property type="entry name" value="Lipopolysaccharide (LPS) transport protein A like domain"/>
    <property type="match status" value="1"/>
</dbReference>
<dbReference type="RefSeq" id="WP_141344858.1">
    <property type="nucleotide sequence ID" value="NZ_BJLF01000005.1"/>
</dbReference>
<evidence type="ECO:0000256" key="5">
    <source>
        <dbReference type="SAM" id="MobiDB-lite"/>
    </source>
</evidence>
<name>A0A4Y3HTV4_9VIBR</name>
<keyword evidence="2 4" id="KW-0472">Membrane</keyword>
<dbReference type="PANTHER" id="PTHR30189">
    <property type="entry name" value="LPS-ASSEMBLY PROTEIN"/>
    <property type="match status" value="1"/>
</dbReference>
<proteinExistence type="inferred from homology"/>
<comment type="similarity">
    <text evidence="4">Belongs to the LptD family.</text>
</comment>
<dbReference type="InterPro" id="IPR007543">
    <property type="entry name" value="LptD_C"/>
</dbReference>
<evidence type="ECO:0000256" key="3">
    <source>
        <dbReference type="ARBA" id="ARBA00023237"/>
    </source>
</evidence>
<comment type="caution">
    <text evidence="4">Lacks conserved residue(s) required for the propagation of feature annotation.</text>
</comment>
<evidence type="ECO:0000259" key="7">
    <source>
        <dbReference type="Pfam" id="PF04453"/>
    </source>
</evidence>
<comment type="subcellular location">
    <subcellularLocation>
        <location evidence="4">Cell outer membrane</location>
    </subcellularLocation>
</comment>
<comment type="caution">
    <text evidence="8">The sequence shown here is derived from an EMBL/GenBank/DDBJ whole genome shotgun (WGS) entry which is preliminary data.</text>
</comment>
<feature type="chain" id="PRO_5021521461" description="LPS-assembly protein LptD" evidence="4">
    <location>
        <begin position="25"/>
        <end position="821"/>
    </location>
</feature>
<dbReference type="Pfam" id="PF04453">
    <property type="entry name" value="LptD"/>
    <property type="match status" value="1"/>
</dbReference>
<sequence precursor="true">MSKFPRTWLALSITTALCVTNAQAETSVQENSQEDQGSLSQVDLSDSQTELTDNSTAEQNAEPAAELTAIVSAAEDQTFDLTSQCIIPEKSEEEEELPTHVEADSLDGINGKEATYRGNVKVTQGTKRVNADTVTLFQADNTIVAKGNVEMSDGQIKTVSETATTNLDTDVTTLEMANYNLLCQNGRGDAKVIRVEGKLYYELEDGSITSCPEDDNSWRLVSSSIEIDQEAEEATLYHPRFEIQNIPVFYSPWLTVPIGDTRKTGFLYPTVAYGTSDGFELEIPVYWNLAPNYDLETTFKYMSERGVQTDGKFRYLSGWGRGQIDAQFLGDDQKYPEYGDRWGVGYTHYGVFDRNWKVEVDYAKVSDIYYFRDVSSSIGEREDGQLLQQGKVSYRNEHWDTSVLVRDFQLLSDTNDLPYRMVPQLSANYFYPELLPYLDFDMISHVTHFETDDTQNNKPNSATRVHIEPGLKIPLNTTWGHWETEGRLLTTYYNQDLDGVTPSIADGTQYLESSVTRVLPEFRTSGTIYLERGTTLANGYTQTLEPKIQYLYVPDKFQEDIYFYDTTNLQTDYYGLFRSRSYSGVDYIKNANQVSYGATTRFYDAAYRERLNIAFGQIYKFDEESTENPNRGNGNSDNLTWAVEAEFNFNDSIFYNGSIQYGVNSQSVEIADSTLEYRKGPGYIQTNYRYVTKDYIENSVDISSIDSITTDGISQVGLLGGYKFNRNWNFNAQYFYDTTENITLESLARITYTSDCWYVGITYTDQLRSWPGGVGTANPGPEYEENISFNIGIIGFGTNFGTEYGDGGNALGYGRPFYLNN</sequence>
<dbReference type="InterPro" id="IPR050218">
    <property type="entry name" value="LptD"/>
</dbReference>
<keyword evidence="3 4" id="KW-0998">Cell outer membrane</keyword>
<reference evidence="8 9" key="1">
    <citation type="submission" date="2019-06" db="EMBL/GenBank/DDBJ databases">
        <title>Whole genome shotgun sequence of Vibrio inusitatus NBRC 102082.</title>
        <authorList>
            <person name="Hosoyama A."/>
            <person name="Uohara A."/>
            <person name="Ohji S."/>
            <person name="Ichikawa N."/>
        </authorList>
    </citation>
    <scope>NUCLEOTIDE SEQUENCE [LARGE SCALE GENOMIC DNA]</scope>
    <source>
        <strain evidence="8 9">NBRC 102082</strain>
    </source>
</reference>
<protein>
    <recommendedName>
        <fullName evidence="4">LPS-assembly protein LptD</fullName>
    </recommendedName>
</protein>
<evidence type="ECO:0000259" key="6">
    <source>
        <dbReference type="Pfam" id="PF03968"/>
    </source>
</evidence>
<feature type="domain" description="Organic solvent tolerance-like N-terminal" evidence="6">
    <location>
        <begin position="100"/>
        <end position="232"/>
    </location>
</feature>
<gene>
    <name evidence="4 8" type="primary">lptD</name>
    <name evidence="8" type="ORF">VIN01S_12920</name>
</gene>
<dbReference type="GO" id="GO:0015920">
    <property type="term" value="P:lipopolysaccharide transport"/>
    <property type="evidence" value="ECO:0007669"/>
    <property type="project" value="InterPro"/>
</dbReference>
<dbReference type="HAMAP" id="MF_01411">
    <property type="entry name" value="LPS_assembly_LptD"/>
    <property type="match status" value="1"/>
</dbReference>
<evidence type="ECO:0000256" key="1">
    <source>
        <dbReference type="ARBA" id="ARBA00022729"/>
    </source>
</evidence>
<dbReference type="Proteomes" id="UP000318717">
    <property type="component" value="Unassembled WGS sequence"/>
</dbReference>
<feature type="region of interest" description="Disordered" evidence="5">
    <location>
        <begin position="27"/>
        <end position="62"/>
    </location>
</feature>
<evidence type="ECO:0000256" key="2">
    <source>
        <dbReference type="ARBA" id="ARBA00023136"/>
    </source>
</evidence>
<keyword evidence="9" id="KW-1185">Reference proteome</keyword>
<dbReference type="InterPro" id="IPR005653">
    <property type="entry name" value="OstA-like_N"/>
</dbReference>
<dbReference type="GO" id="GO:1990351">
    <property type="term" value="C:transporter complex"/>
    <property type="evidence" value="ECO:0007669"/>
    <property type="project" value="TreeGrafter"/>
</dbReference>
<dbReference type="NCBIfam" id="NF002997">
    <property type="entry name" value="PRK03761.1"/>
    <property type="match status" value="1"/>
</dbReference>
<organism evidence="8 9">
    <name type="scientific">Vibrio inusitatus NBRC 102082</name>
    <dbReference type="NCBI Taxonomy" id="1219070"/>
    <lineage>
        <taxon>Bacteria</taxon>
        <taxon>Pseudomonadati</taxon>
        <taxon>Pseudomonadota</taxon>
        <taxon>Gammaproteobacteria</taxon>
        <taxon>Vibrionales</taxon>
        <taxon>Vibrionaceae</taxon>
        <taxon>Vibrio</taxon>
    </lineage>
</organism>
<keyword evidence="1 4" id="KW-0732">Signal</keyword>
<comment type="subunit">
    <text evidence="4">Component of the lipopolysaccharide transport and assembly complex. Interacts with LptE and LptA.</text>
</comment>
<dbReference type="GO" id="GO:0009279">
    <property type="term" value="C:cell outer membrane"/>
    <property type="evidence" value="ECO:0007669"/>
    <property type="project" value="UniProtKB-SubCell"/>
</dbReference>
<evidence type="ECO:0000256" key="4">
    <source>
        <dbReference type="HAMAP-Rule" id="MF_01411"/>
    </source>
</evidence>